<evidence type="ECO:0000313" key="2">
    <source>
        <dbReference type="EMBL" id="KAE9279247.1"/>
    </source>
</evidence>
<name>A0A6A3I4I0_9STRA</name>
<dbReference type="AlphaFoldDB" id="A0A6A3I4I0"/>
<evidence type="ECO:0000313" key="3">
    <source>
        <dbReference type="Proteomes" id="UP000434957"/>
    </source>
</evidence>
<dbReference type="Proteomes" id="UP000434957">
    <property type="component" value="Unassembled WGS sequence"/>
</dbReference>
<dbReference type="Proteomes" id="UP000435112">
    <property type="component" value="Unassembled WGS sequence"/>
</dbReference>
<reference evidence="1 4" key="1">
    <citation type="submission" date="2018-09" db="EMBL/GenBank/DDBJ databases">
        <title>Genomic investigation of the strawberry pathogen Phytophthora fragariae indicates pathogenicity is determined by transcriptional variation in three key races.</title>
        <authorList>
            <person name="Adams T.M."/>
            <person name="Armitage A.D."/>
            <person name="Sobczyk M.K."/>
            <person name="Bates H.J."/>
            <person name="Dunwell J.M."/>
            <person name="Nellist C.F."/>
            <person name="Harrison R.J."/>
        </authorList>
    </citation>
    <scope>NUCLEOTIDE SEQUENCE [LARGE SCALE GENOMIC DNA]</scope>
    <source>
        <strain evidence="1 4">SCRP324</strain>
        <strain evidence="2 3">SCRP333</strain>
    </source>
</reference>
<sequence length="87" mass="9260">MLWLSTVIPFTSHSAVLLLPALIKSARRPCSLAKVISTLSAVMLSRRCVAWTTTAASSVLLSSRSSSPSACRTAKLHDVGRPNQVPV</sequence>
<dbReference type="EMBL" id="QXFT01004240">
    <property type="protein sequence ID" value="KAE9279247.1"/>
    <property type="molecule type" value="Genomic_DNA"/>
</dbReference>
<organism evidence="1 4">
    <name type="scientific">Phytophthora rubi</name>
    <dbReference type="NCBI Taxonomy" id="129364"/>
    <lineage>
        <taxon>Eukaryota</taxon>
        <taxon>Sar</taxon>
        <taxon>Stramenopiles</taxon>
        <taxon>Oomycota</taxon>
        <taxon>Peronosporomycetes</taxon>
        <taxon>Peronosporales</taxon>
        <taxon>Peronosporaceae</taxon>
        <taxon>Phytophthora</taxon>
    </lineage>
</organism>
<dbReference type="EMBL" id="QXFU01003171">
    <property type="protein sequence ID" value="KAE8977726.1"/>
    <property type="molecule type" value="Genomic_DNA"/>
</dbReference>
<comment type="caution">
    <text evidence="1">The sequence shown here is derived from an EMBL/GenBank/DDBJ whole genome shotgun (WGS) entry which is preliminary data.</text>
</comment>
<evidence type="ECO:0000313" key="4">
    <source>
        <dbReference type="Proteomes" id="UP000435112"/>
    </source>
</evidence>
<keyword evidence="3" id="KW-1185">Reference proteome</keyword>
<evidence type="ECO:0000313" key="1">
    <source>
        <dbReference type="EMBL" id="KAE8977726.1"/>
    </source>
</evidence>
<accession>A0A6A3I4I0</accession>
<gene>
    <name evidence="1" type="ORF">PR002_g24927</name>
    <name evidence="2" type="ORF">PR003_g28283</name>
</gene>
<proteinExistence type="predicted"/>
<protein>
    <submittedName>
        <fullName evidence="1">Uncharacterized protein</fullName>
    </submittedName>
</protein>